<dbReference type="Proteomes" id="UP001170379">
    <property type="component" value="Unassembled WGS sequence"/>
</dbReference>
<keyword evidence="1" id="KW-0812">Transmembrane</keyword>
<proteinExistence type="predicted"/>
<gene>
    <name evidence="2" type="ORF">C7K25_02940</name>
</gene>
<evidence type="ECO:0000313" key="2">
    <source>
        <dbReference type="EMBL" id="MDJ1370335.1"/>
    </source>
</evidence>
<accession>A0ABT7C5L7</accession>
<feature type="transmembrane region" description="Helical" evidence="1">
    <location>
        <begin position="36"/>
        <end position="62"/>
    </location>
</feature>
<name>A0ABT7C5L7_9MICO</name>
<dbReference type="EMBL" id="PXVD01000004">
    <property type="protein sequence ID" value="MDJ1370335.1"/>
    <property type="molecule type" value="Genomic_DNA"/>
</dbReference>
<evidence type="ECO:0000256" key="1">
    <source>
        <dbReference type="SAM" id="Phobius"/>
    </source>
</evidence>
<keyword evidence="3" id="KW-1185">Reference proteome</keyword>
<evidence type="ECO:0008006" key="4">
    <source>
        <dbReference type="Google" id="ProtNLM"/>
    </source>
</evidence>
<sequence length="150" mass="15323">MLIDLVSLPLRPKLVAMKPTDAPRIQSQRRGPGSGWAIAAFVVALVSTLAGLVIALLGALWGGMAVTTGAPELVQVSILRQMYLVALPLLGPLGLVTIILGILALVRRARGAALGLAITALALAAAFLIALAVGVPLLEIEPCFDAGCAT</sequence>
<evidence type="ECO:0000313" key="3">
    <source>
        <dbReference type="Proteomes" id="UP001170379"/>
    </source>
</evidence>
<organism evidence="2 3">
    <name type="scientific">Gulosibacter molinativorax</name>
    <dbReference type="NCBI Taxonomy" id="256821"/>
    <lineage>
        <taxon>Bacteria</taxon>
        <taxon>Bacillati</taxon>
        <taxon>Actinomycetota</taxon>
        <taxon>Actinomycetes</taxon>
        <taxon>Micrococcales</taxon>
        <taxon>Microbacteriaceae</taxon>
        <taxon>Gulosibacter</taxon>
    </lineage>
</organism>
<keyword evidence="1" id="KW-1133">Transmembrane helix</keyword>
<feature type="transmembrane region" description="Helical" evidence="1">
    <location>
        <begin position="82"/>
        <end position="106"/>
    </location>
</feature>
<feature type="transmembrane region" description="Helical" evidence="1">
    <location>
        <begin position="113"/>
        <end position="138"/>
    </location>
</feature>
<protein>
    <recommendedName>
        <fullName evidence="4">DUF4064 domain-containing protein</fullName>
    </recommendedName>
</protein>
<keyword evidence="1" id="KW-0472">Membrane</keyword>
<reference evidence="2" key="1">
    <citation type="submission" date="2018-03" db="EMBL/GenBank/DDBJ databases">
        <authorList>
            <person name="Nunes O.C."/>
            <person name="Lopes A.R."/>
            <person name="Froufe H."/>
            <person name="Munoz-Merida A."/>
            <person name="Barroso C."/>
            <person name="Egas C."/>
        </authorList>
    </citation>
    <scope>NUCLEOTIDE SEQUENCE</scope>
    <source>
        <strain evidence="2">ON4</strain>
    </source>
</reference>
<reference evidence="2" key="2">
    <citation type="journal article" date="2022" name="Sci. Rep.">
        <title>In silico prediction of the enzymes involved in the degradation of the herbicide molinate by Gulosibacter molinativorax ON4T.</title>
        <authorList>
            <person name="Lopes A.R."/>
            <person name="Bunin E."/>
            <person name="Viana A.T."/>
            <person name="Froufe H."/>
            <person name="Munoz-Merida A."/>
            <person name="Pinho D."/>
            <person name="Figueiredo J."/>
            <person name="Barroso C."/>
            <person name="Vaz-Moreira I."/>
            <person name="Bellanger X."/>
            <person name="Egas C."/>
            <person name="Nunes O.C."/>
        </authorList>
    </citation>
    <scope>NUCLEOTIDE SEQUENCE</scope>
    <source>
        <strain evidence="2">ON4</strain>
    </source>
</reference>
<comment type="caution">
    <text evidence="2">The sequence shown here is derived from an EMBL/GenBank/DDBJ whole genome shotgun (WGS) entry which is preliminary data.</text>
</comment>